<dbReference type="EMBL" id="JAJTTC010000002">
    <property type="protein sequence ID" value="MCF0062292.1"/>
    <property type="molecule type" value="Genomic_DNA"/>
</dbReference>
<evidence type="ECO:0000259" key="2">
    <source>
        <dbReference type="Pfam" id="PF18962"/>
    </source>
</evidence>
<feature type="chain" id="PRO_5040906514" evidence="1">
    <location>
        <begin position="18"/>
        <end position="237"/>
    </location>
</feature>
<dbReference type="RefSeq" id="WP_234655453.1">
    <property type="nucleotide sequence ID" value="NZ_CP094997.1"/>
</dbReference>
<sequence length="237" mass="25862">MKRFLMITGFCCSACLASSQSISPSGIYGAANISSGGGVSVTWVLGSLTPQAMSALPVKLIDFKCMLTDASTVSLTWSTSEETNSDHFEIQHSTNGKQWKGIGQVKADGESNAIKSYSFEHSSPGKGENLYRLKMVDQDGTYAYSRVRNIHFGVESGLAIHPNPVSDWLTVDAKDWANIRELKITNGAGVTVGAFKEEQIQKMSGRRINFRDLPSGMYIVSMTRKDGSVQSEKIFKN</sequence>
<accession>A0A9X1TEQ7</accession>
<protein>
    <submittedName>
        <fullName evidence="3">T9SS type A sorting domain-containing protein</fullName>
    </submittedName>
</protein>
<reference evidence="3" key="1">
    <citation type="submission" date="2021-12" db="EMBL/GenBank/DDBJ databases">
        <title>Novel species in genus Dyadobacter.</title>
        <authorList>
            <person name="Ma C."/>
        </authorList>
    </citation>
    <scope>NUCLEOTIDE SEQUENCE</scope>
    <source>
        <strain evidence="3">LJ419</strain>
    </source>
</reference>
<evidence type="ECO:0000313" key="4">
    <source>
        <dbReference type="Proteomes" id="UP001139000"/>
    </source>
</evidence>
<dbReference type="InterPro" id="IPR013783">
    <property type="entry name" value="Ig-like_fold"/>
</dbReference>
<gene>
    <name evidence="3" type="ORF">LXM26_12375</name>
</gene>
<proteinExistence type="predicted"/>
<feature type="domain" description="Secretion system C-terminal sorting" evidence="2">
    <location>
        <begin position="160"/>
        <end position="234"/>
    </location>
</feature>
<dbReference type="NCBIfam" id="TIGR04183">
    <property type="entry name" value="Por_Secre_tail"/>
    <property type="match status" value="1"/>
</dbReference>
<evidence type="ECO:0000313" key="3">
    <source>
        <dbReference type="EMBL" id="MCF0062292.1"/>
    </source>
</evidence>
<comment type="caution">
    <text evidence="3">The sequence shown here is derived from an EMBL/GenBank/DDBJ whole genome shotgun (WGS) entry which is preliminary data.</text>
</comment>
<dbReference type="Proteomes" id="UP001139000">
    <property type="component" value="Unassembled WGS sequence"/>
</dbReference>
<name>A0A9X1TEQ7_9BACT</name>
<dbReference type="Pfam" id="PF18962">
    <property type="entry name" value="Por_Secre_tail"/>
    <property type="match status" value="1"/>
</dbReference>
<dbReference type="AlphaFoldDB" id="A0A9X1TEQ7"/>
<organism evidence="3 4">
    <name type="scientific">Dyadobacter chenwenxiniae</name>
    <dbReference type="NCBI Taxonomy" id="2906456"/>
    <lineage>
        <taxon>Bacteria</taxon>
        <taxon>Pseudomonadati</taxon>
        <taxon>Bacteroidota</taxon>
        <taxon>Cytophagia</taxon>
        <taxon>Cytophagales</taxon>
        <taxon>Spirosomataceae</taxon>
        <taxon>Dyadobacter</taxon>
    </lineage>
</organism>
<dbReference type="InterPro" id="IPR026444">
    <property type="entry name" value="Secre_tail"/>
</dbReference>
<keyword evidence="1" id="KW-0732">Signal</keyword>
<evidence type="ECO:0000256" key="1">
    <source>
        <dbReference type="SAM" id="SignalP"/>
    </source>
</evidence>
<dbReference type="Gene3D" id="2.60.40.10">
    <property type="entry name" value="Immunoglobulins"/>
    <property type="match status" value="1"/>
</dbReference>
<feature type="signal peptide" evidence="1">
    <location>
        <begin position="1"/>
        <end position="17"/>
    </location>
</feature>
<keyword evidence="4" id="KW-1185">Reference proteome</keyword>